<keyword evidence="3" id="KW-1185">Reference proteome</keyword>
<evidence type="ECO:0000259" key="1">
    <source>
        <dbReference type="Pfam" id="PF05050"/>
    </source>
</evidence>
<gene>
    <name evidence="2" type="ORF">TeGR_g3733</name>
</gene>
<comment type="caution">
    <text evidence="2">The sequence shown here is derived from an EMBL/GenBank/DDBJ whole genome shotgun (WGS) entry which is preliminary data.</text>
</comment>
<dbReference type="InterPro" id="IPR029063">
    <property type="entry name" value="SAM-dependent_MTases_sf"/>
</dbReference>
<dbReference type="Gene3D" id="3.40.50.150">
    <property type="entry name" value="Vaccinia Virus protein VP39"/>
    <property type="match status" value="1"/>
</dbReference>
<evidence type="ECO:0000313" key="3">
    <source>
        <dbReference type="Proteomes" id="UP001165060"/>
    </source>
</evidence>
<evidence type="ECO:0000313" key="2">
    <source>
        <dbReference type="EMBL" id="GMI27018.1"/>
    </source>
</evidence>
<dbReference type="Proteomes" id="UP001165060">
    <property type="component" value="Unassembled WGS sequence"/>
</dbReference>
<dbReference type="EMBL" id="BRYB01002884">
    <property type="protein sequence ID" value="GMI27018.1"/>
    <property type="molecule type" value="Genomic_DNA"/>
</dbReference>
<dbReference type="PANTHER" id="PTHR34203">
    <property type="entry name" value="METHYLTRANSFERASE, FKBM FAMILY PROTEIN"/>
    <property type="match status" value="1"/>
</dbReference>
<sequence length="508" mass="53875">MNSLPPPSFPADSLICTRSLPPSISLTSSSIPYPASNSTHKHDDLHPTFCYSPDQGPGEPVNAILRGLSQGSNSFLVWAEGRSEGGQEPTRSCAVPFTVHFSDPSAHDGTEEEVTPPRVLYRPPPDPLLPSLTPHASATVSKYGNMFTLSSDDYVGQSLRVLGEWEDTVVALITAYVRPGDVVWEAGGHVGSHTVPLSQAVGPEGRVFTFEAHPATRRVLESNLLLNDLRQATVIAMGVSDTTGAIMLGEGCSGVCRDNPDAACRESCKGLGAGEGARKGEGEELVIGLVGPNSGGFSFNAQEAVEGVSLDAPLPPMGEAGAVPPPVDEVFVKTTRLDDAVRNGVLPAVCPKLIKTDLEGMDLRALKGAASVLQRCHPMVYMEAFAPLRKNWGEVEEFMIGTAGYECYYDVFLPFPSDPVSFFKLGGEAGGKRRGAVSFNYACAWGGDAGGLELLRGLEGLGRVGRAKDARTDALYLGADCGEINALLLQDRRLFNLILGEGSESICK</sequence>
<organism evidence="2 3">
    <name type="scientific">Tetraparma gracilis</name>
    <dbReference type="NCBI Taxonomy" id="2962635"/>
    <lineage>
        <taxon>Eukaryota</taxon>
        <taxon>Sar</taxon>
        <taxon>Stramenopiles</taxon>
        <taxon>Ochrophyta</taxon>
        <taxon>Bolidophyceae</taxon>
        <taxon>Parmales</taxon>
        <taxon>Triparmaceae</taxon>
        <taxon>Tetraparma</taxon>
    </lineage>
</organism>
<dbReference type="InterPro" id="IPR006342">
    <property type="entry name" value="FkbM_mtfrase"/>
</dbReference>
<dbReference type="Pfam" id="PF05050">
    <property type="entry name" value="Methyltransf_21"/>
    <property type="match status" value="1"/>
</dbReference>
<dbReference type="SUPFAM" id="SSF53335">
    <property type="entry name" value="S-adenosyl-L-methionine-dependent methyltransferases"/>
    <property type="match status" value="1"/>
</dbReference>
<protein>
    <recommendedName>
        <fullName evidence="1">Methyltransferase FkbM domain-containing protein</fullName>
    </recommendedName>
</protein>
<proteinExistence type="predicted"/>
<accession>A0ABQ6MJG2</accession>
<dbReference type="InterPro" id="IPR052514">
    <property type="entry name" value="SAM-dependent_MTase"/>
</dbReference>
<dbReference type="PANTHER" id="PTHR34203:SF15">
    <property type="entry name" value="SLL1173 PROTEIN"/>
    <property type="match status" value="1"/>
</dbReference>
<feature type="domain" description="Methyltransferase FkbM" evidence="1">
    <location>
        <begin position="186"/>
        <end position="399"/>
    </location>
</feature>
<reference evidence="2 3" key="1">
    <citation type="journal article" date="2023" name="Commun. Biol.">
        <title>Genome analysis of Parmales, the sister group of diatoms, reveals the evolutionary specialization of diatoms from phago-mixotrophs to photoautotrophs.</title>
        <authorList>
            <person name="Ban H."/>
            <person name="Sato S."/>
            <person name="Yoshikawa S."/>
            <person name="Yamada K."/>
            <person name="Nakamura Y."/>
            <person name="Ichinomiya M."/>
            <person name="Sato N."/>
            <person name="Blanc-Mathieu R."/>
            <person name="Endo H."/>
            <person name="Kuwata A."/>
            <person name="Ogata H."/>
        </authorList>
    </citation>
    <scope>NUCLEOTIDE SEQUENCE [LARGE SCALE GENOMIC DNA]</scope>
</reference>
<name>A0ABQ6MJG2_9STRA</name>